<gene>
    <name evidence="5" type="ORF">SD72_09240</name>
</gene>
<dbReference type="InterPro" id="IPR015919">
    <property type="entry name" value="Cadherin-like_sf"/>
</dbReference>
<evidence type="ECO:0000256" key="4">
    <source>
        <dbReference type="SAM" id="SignalP"/>
    </source>
</evidence>
<dbReference type="GO" id="GO:0016020">
    <property type="term" value="C:membrane"/>
    <property type="evidence" value="ECO:0007669"/>
    <property type="project" value="InterPro"/>
</dbReference>
<dbReference type="InterPro" id="IPR032675">
    <property type="entry name" value="LRR_dom_sf"/>
</dbReference>
<keyword evidence="2" id="KW-0677">Repeat</keyword>
<dbReference type="Pfam" id="PF05345">
    <property type="entry name" value="He_PIG"/>
    <property type="match status" value="2"/>
</dbReference>
<comment type="caution">
    <text evidence="5">The sequence shown here is derived from an EMBL/GenBank/DDBJ whole genome shotgun (WGS) entry which is preliminary data.</text>
</comment>
<evidence type="ECO:0000256" key="1">
    <source>
        <dbReference type="ARBA" id="ARBA00022614"/>
    </source>
</evidence>
<dbReference type="GO" id="GO:0005975">
    <property type="term" value="P:carbohydrate metabolic process"/>
    <property type="evidence" value="ECO:0007669"/>
    <property type="project" value="UniProtKB-ARBA"/>
</dbReference>
<feature type="chain" id="PRO_5038981677" evidence="4">
    <location>
        <begin position="21"/>
        <end position="639"/>
    </location>
</feature>
<organism evidence="5 6">
    <name type="scientific">Leucobacter komagatae</name>
    <dbReference type="NCBI Taxonomy" id="55969"/>
    <lineage>
        <taxon>Bacteria</taxon>
        <taxon>Bacillati</taxon>
        <taxon>Actinomycetota</taxon>
        <taxon>Actinomycetes</taxon>
        <taxon>Micrococcales</taxon>
        <taxon>Microbacteriaceae</taxon>
        <taxon>Leucobacter</taxon>
    </lineage>
</organism>
<dbReference type="EMBL" id="JXSQ01000011">
    <property type="protein sequence ID" value="KIP52403.1"/>
    <property type="molecule type" value="Genomic_DNA"/>
</dbReference>
<dbReference type="PANTHER" id="PTHR46652:SF3">
    <property type="entry name" value="LEUCINE-RICH REPEAT-CONTAINING PROTEIN 9"/>
    <property type="match status" value="1"/>
</dbReference>
<keyword evidence="3" id="KW-0472">Membrane</keyword>
<dbReference type="GO" id="GO:0005509">
    <property type="term" value="F:calcium ion binding"/>
    <property type="evidence" value="ECO:0007669"/>
    <property type="project" value="InterPro"/>
</dbReference>
<sequence length="639" mass="65500">MSAKALSLLAAGSLAGSALVAVLGVPAQALDGVVPDPGFAQCLNYRIDSSRPADTPITEAELAGMSNPLTCNANTQAGAEPIRSLEGLQFASRVYTVSMVQGTAQLDTAESVARLADVTRLSGLSLRDAGVTDDTLTGLSTLTGLTRLELLENPGLTTLEPLAPLVNLTHLDVQHVGTITSLRGVENMANLALLFVTGNPVKTTAPLAGLKNLQQIAMQGTSLSDLDGLANSKGLKNVVLSDNPDLAGKFESIAGNPDLRIFRADNTGLKDVRFLAGASNLELVEASGNAISTIEELPDHEGLRMRLALQTIELPDTYYSPVTAGRLVLDAAGQLSLRDGTTFPGVNATVVDPDGPTLSVDLPAAGNRAYYAFEYRPAEHDIFGGSVWFTHERVDLDAAGFPGLALVGDKYAGEASVINVTQGGAPEPGFVVEKYELADGAPAWLSIDPKTGAVSGTPTARGEVTFTVYASDALGNRIEKTVSLRVAVAPKITLEGGLPGGTVGTAYPESVVTATGDPELTWSATGLPAGLSIDPATGAISGTPERAGDFTVVVTVTNAFGSATASYAVKIAAAKVPVVPTEPGGEKPLKPGTSGGGEGTIAATGATGEQLTLFVAGALTMLLGGAVLLVRRRRTGAAR</sequence>
<feature type="signal peptide" evidence="4">
    <location>
        <begin position="1"/>
        <end position="20"/>
    </location>
</feature>
<evidence type="ECO:0000256" key="3">
    <source>
        <dbReference type="SAM" id="Phobius"/>
    </source>
</evidence>
<dbReference type="AlphaFoldDB" id="A0A0D0ISD9"/>
<feature type="transmembrane region" description="Helical" evidence="3">
    <location>
        <begin position="611"/>
        <end position="630"/>
    </location>
</feature>
<dbReference type="Proteomes" id="UP000032120">
    <property type="component" value="Unassembled WGS sequence"/>
</dbReference>
<keyword evidence="6" id="KW-1185">Reference proteome</keyword>
<dbReference type="InterPro" id="IPR050836">
    <property type="entry name" value="SDS22/Internalin_LRR"/>
</dbReference>
<dbReference type="SUPFAM" id="SSF52058">
    <property type="entry name" value="L domain-like"/>
    <property type="match status" value="1"/>
</dbReference>
<keyword evidence="3" id="KW-1133">Transmembrane helix</keyword>
<dbReference type="PANTHER" id="PTHR46652">
    <property type="entry name" value="LEUCINE-RICH REPEAT AND IQ DOMAIN-CONTAINING PROTEIN 1-RELATED"/>
    <property type="match status" value="1"/>
</dbReference>
<reference evidence="5 6" key="1">
    <citation type="submission" date="2015-01" db="EMBL/GenBank/DDBJ databases">
        <title>Draft genome sequence of Leucobacter komagatae strain VKM ST2845.</title>
        <authorList>
            <person name="Karlyshev A.V."/>
            <person name="Kudryashova E.B."/>
        </authorList>
    </citation>
    <scope>NUCLEOTIDE SEQUENCE [LARGE SCALE GENOMIC DNA]</scope>
    <source>
        <strain evidence="5 6">VKM ST2845</strain>
    </source>
</reference>
<accession>A0A0D0ISD9</accession>
<keyword evidence="3" id="KW-0812">Transmembrane</keyword>
<evidence type="ECO:0000313" key="6">
    <source>
        <dbReference type="Proteomes" id="UP000032120"/>
    </source>
</evidence>
<dbReference type="Gene3D" id="3.80.10.10">
    <property type="entry name" value="Ribonuclease Inhibitor"/>
    <property type="match status" value="1"/>
</dbReference>
<evidence type="ECO:0000313" key="5">
    <source>
        <dbReference type="EMBL" id="KIP52403.1"/>
    </source>
</evidence>
<proteinExistence type="predicted"/>
<dbReference type="InterPro" id="IPR013783">
    <property type="entry name" value="Ig-like_fold"/>
</dbReference>
<evidence type="ECO:0000256" key="2">
    <source>
        <dbReference type="ARBA" id="ARBA00022737"/>
    </source>
</evidence>
<name>A0A0D0ISD9_9MICO</name>
<protein>
    <submittedName>
        <fullName evidence="5">Uncharacterized protein</fullName>
    </submittedName>
</protein>
<keyword evidence="1" id="KW-0433">Leucine-rich repeat</keyword>
<dbReference type="Gene3D" id="2.60.40.10">
    <property type="entry name" value="Immunoglobulins"/>
    <property type="match status" value="2"/>
</dbReference>
<keyword evidence="4" id="KW-0732">Signal</keyword>
<dbReference type="SUPFAM" id="SSF49313">
    <property type="entry name" value="Cadherin-like"/>
    <property type="match status" value="2"/>
</dbReference>